<dbReference type="CDD" id="cd18441">
    <property type="entry name" value="BRCT_MDC1_rpt2"/>
    <property type="match status" value="1"/>
</dbReference>
<evidence type="ECO:0000256" key="13">
    <source>
        <dbReference type="ARBA" id="ARBA00023306"/>
    </source>
</evidence>
<feature type="compositionally biased region" description="Acidic residues" evidence="14">
    <location>
        <begin position="430"/>
        <end position="439"/>
    </location>
</feature>
<dbReference type="Gene3D" id="3.40.50.10190">
    <property type="entry name" value="BRCT domain"/>
    <property type="match status" value="2"/>
</dbReference>
<feature type="compositionally biased region" description="Basic residues" evidence="14">
    <location>
        <begin position="1926"/>
        <end position="1939"/>
    </location>
</feature>
<comment type="caution">
    <text evidence="17">The sequence shown here is derived from an EMBL/GenBank/DDBJ whole genome shotgun (WGS) entry which is preliminary data.</text>
</comment>
<feature type="region of interest" description="Disordered" evidence="14">
    <location>
        <begin position="419"/>
        <end position="655"/>
    </location>
</feature>
<feature type="region of interest" description="Disordered" evidence="14">
    <location>
        <begin position="197"/>
        <end position="398"/>
    </location>
</feature>
<dbReference type="EMBL" id="JADWDJ010000013">
    <property type="protein sequence ID" value="KAG5271782.1"/>
    <property type="molecule type" value="Genomic_DNA"/>
</dbReference>
<keyword evidence="12" id="KW-0539">Nucleus</keyword>
<feature type="compositionally biased region" description="Acidic residues" evidence="14">
    <location>
        <begin position="1829"/>
        <end position="1840"/>
    </location>
</feature>
<dbReference type="PANTHER" id="PTHR23196">
    <property type="entry name" value="PAX TRANSCRIPTION ACTIVATION DOMAIN INTERACTING PROTEIN"/>
    <property type="match status" value="1"/>
</dbReference>
<keyword evidence="9" id="KW-0832">Ubl conjugation</keyword>
<name>A0AAV6GE41_9TELE</name>
<evidence type="ECO:0000256" key="1">
    <source>
        <dbReference type="ARBA" id="ARBA00004123"/>
    </source>
</evidence>
<feature type="compositionally biased region" description="Acidic residues" evidence="14">
    <location>
        <begin position="476"/>
        <end position="487"/>
    </location>
</feature>
<evidence type="ECO:0000259" key="16">
    <source>
        <dbReference type="PROSITE" id="PS50172"/>
    </source>
</evidence>
<dbReference type="CDD" id="cd22665">
    <property type="entry name" value="FHA_MDC1"/>
    <property type="match status" value="1"/>
</dbReference>
<feature type="compositionally biased region" description="Basic and acidic residues" evidence="14">
    <location>
        <begin position="372"/>
        <end position="383"/>
    </location>
</feature>
<evidence type="ECO:0000256" key="7">
    <source>
        <dbReference type="ARBA" id="ARBA00022737"/>
    </source>
</evidence>
<dbReference type="Proteomes" id="UP000823561">
    <property type="component" value="Chromosome 13"/>
</dbReference>
<feature type="region of interest" description="Disordered" evidence="14">
    <location>
        <begin position="683"/>
        <end position="716"/>
    </location>
</feature>
<evidence type="ECO:0000313" key="17">
    <source>
        <dbReference type="EMBL" id="KAG5271782.1"/>
    </source>
</evidence>
<dbReference type="GO" id="GO:0006281">
    <property type="term" value="P:DNA repair"/>
    <property type="evidence" value="ECO:0007669"/>
    <property type="project" value="UniProtKB-KW"/>
</dbReference>
<feature type="compositionally biased region" description="Acidic residues" evidence="14">
    <location>
        <begin position="1051"/>
        <end position="1060"/>
    </location>
</feature>
<keyword evidence="8" id="KW-0227">DNA damage</keyword>
<keyword evidence="18" id="KW-1185">Reference proteome</keyword>
<dbReference type="SUPFAM" id="SSF49879">
    <property type="entry name" value="SMAD/FHA domain"/>
    <property type="match status" value="1"/>
</dbReference>
<keyword evidence="10" id="KW-0007">Acetylation</keyword>
<protein>
    <recommendedName>
        <fullName evidence="3">Mediator of DNA damage checkpoint protein 1</fullName>
    </recommendedName>
</protein>
<feature type="compositionally biased region" description="Acidic residues" evidence="14">
    <location>
        <begin position="1002"/>
        <end position="1013"/>
    </location>
</feature>
<feature type="compositionally biased region" description="Low complexity" evidence="14">
    <location>
        <begin position="1889"/>
        <end position="1902"/>
    </location>
</feature>
<feature type="region of interest" description="Disordered" evidence="14">
    <location>
        <begin position="902"/>
        <end position="2029"/>
    </location>
</feature>
<feature type="compositionally biased region" description="Low complexity" evidence="14">
    <location>
        <begin position="1680"/>
        <end position="1707"/>
    </location>
</feature>
<sequence>MDATQVVQDFPFDDDEEEQEDDSADEEEAQPVAKLKVFKNVHVPETELLLYPGENILGRDATFCTVPLPASSMSKRHATISISVFRSNGQHASGAIEALIWDMGSLNGTRKGRLKLTPHVRYALSEGDKVTLADLPCQYAPVGTAEGETGKGRARTPDCLGGERGEQTLVPQGDCYKVNLRTETHTEAVRAVERAANGERGFLTPSSGQHGDAKPRGSHGMSARLEQKDQSPAPLVTASDSESDGEREGWRPRATKTLVSSDSDSPRMPQPTCSTFQSPSGTSYIPESPSSSVRGRVNETVSSGGSIWTDRSTEAALNKPRPDPLEFNMDSDTDVEGEEETGEVEGRSSPHAANGEASADLVAGASAGPATKHPDYHIDRNTDVEGDDHEVSDINSTKASVCEVGENVSSPAAVAAAATAAPSDFHLESDTDVEDEDEVGQTVQMAPPPAHTAPGTDVTESMPANAASAEFHMDSDTDVEEEGDDQADVTQADVNTAASTAAQDKPEEPQSHSASDTTDDDDPFKSGSSSKNTEACAGQQPISAAALEIQSDSDTDVEDESAGQQAAPSAPLGSPHPSGLQPTAEAAPGAPESTADVEEGTGGGKQPASPPAVTPAKPDDFNMDSDTDVEEALQEDTRPRKPGERASAAVLQSSTPMGAGLRLEEMETQLFLSPADHFARPVGLPPFNPATSSDDDFVPETQSFVAKPHGGGAPPGLSALDETALEEETQLFCVGGVTERSAQLQLSLSDSSRLQQQLATEATQAYALPEIRDSDSDGDSDLDATQDYGALQATQAYAAEPVRDEEDGHVDSATAETQAFFITAPRSTDIAVGLAEATPLPQREVLKEVAGPGEEEEATQLTELDTFSHISTADTVILPRSQRLGGEEAGRMSDVTPTDLVASATAHESKQANVPAAEICMDSDTDVEEEKDGGLKESRPTTAQIKAEELQLHSDSDSADTGDDDPFKPGTSATTVTSTGGQASHTTSSVSCSETQPMSALNDDDEEEVEEEEPKVAPSRRKSRARRGQGRHDGQPSETLLIAETQPVSVNDDDDGDAEEEASKPASPKRSERTRRGKRRPVGDEVESAEAAFSSCLLSTAQTQPMANVDEEDEEEEEEAKPVGPRRRGRTHGGRGAQVEDGLEVTETLVNSDLAVIETQPVSAVGDENGQDKGEQGPASPKRRGRARRGKGKQEEDESKPAEMPSSTCLTTAETQPMAACEEEEEEEEDTQAAPSTSRAKTRGAGKEPVTTRSTRGRGKVEGEEREGEEVEEGTSVESRRQTRGKTPAVKRGGRRRGEGAGEEEEEAEEKPVQEVRRGRGRKSVVQQREEQEERERLERVKDQQEKEKIEREQKEQEEKLEREEKERQEKERLERERREERERLEKERLERERREERERLEKERLERERREERERLEKERKEKEEREKKDKEENERKEQEEKNRLEKERLEKERQQKEKRERIEKERKEAEARERQEKERLEKEKEERERIEREQREKEERERKEQEEKERLERERLEKKRQEKEERERLEREKREKEQKERKEAEEKERLEKERLEKERQEKEEKEKVERERREKEEKERKEAEERERLEKERLEKERKEAEEEERLQMEKRKKEEREQEKRETSDPKMEKPESDDKPQTSTRGRRAASRRAAPAPPSGQEEPVLPSDDCPARRTRSRSSSSNSVSSERSTSSVRSSASRQGAPEPHSRRSSRRASRAPPAGEQTPALEDGSSESQSGRRSRRPSTSSNSVCSEVTEAASVASQSKGRGRGRGRKSVKGKDPVAEPEPAPSETQGTEPSATKTSGRGRRGRKSGAGDEATVGVSAQADDEDKPAEEEAGPAPRGRRGAIAPKPDSVPQKATGRGRGRGRKAGLSSQSTSAEEDSESADVASADVSAPASQDRGKKRSHDEELEELDETEEVRFKIPRSKGKVPKGHRKAESEDAAGGAELDRTDEETAPGPAERKGRGRPSVAQKKKEVKKEVEESEEAAAAEPDESSAKGSRKRGAAAAESPTPTKSARRSVGTSRQAHKVLFTGVSDEAAEAVVARLGGSMAKGVSDMTHLVTDAVRRTVKFMCAVARGVPIVTPDWLKKCGRAGSFLPADEFLVKDAEQERKFNFRLQESLSVASSQPLLQGYEIHVTRSVKPEPAQMKDIIVSCGARYLPKMPSVNKPQTVVVSCAEDAALCSSAVAASIPVVSSEFLLTGILQQQADVLAHALTIAQAPARGRKKT</sequence>
<evidence type="ECO:0000256" key="4">
    <source>
        <dbReference type="ARBA" id="ARBA00022454"/>
    </source>
</evidence>
<evidence type="ECO:0000256" key="6">
    <source>
        <dbReference type="ARBA" id="ARBA00022553"/>
    </source>
</evidence>
<feature type="compositionally biased region" description="Acidic residues" evidence="14">
    <location>
        <begin position="621"/>
        <end position="634"/>
    </location>
</feature>
<proteinExistence type="predicted"/>
<evidence type="ECO:0000256" key="12">
    <source>
        <dbReference type="ARBA" id="ARBA00023242"/>
    </source>
</evidence>
<comment type="subcellular location">
    <subcellularLocation>
        <location evidence="2">Chromosome</location>
    </subcellularLocation>
    <subcellularLocation>
        <location evidence="1">Nucleus</location>
    </subcellularLocation>
</comment>
<dbReference type="PROSITE" id="PS50172">
    <property type="entry name" value="BRCT"/>
    <property type="match status" value="1"/>
</dbReference>
<feature type="compositionally biased region" description="Low complexity" evidence="14">
    <location>
        <begin position="1841"/>
        <end position="1855"/>
    </location>
</feature>
<feature type="compositionally biased region" description="Polar residues" evidence="14">
    <location>
        <begin position="1096"/>
        <end position="1106"/>
    </location>
</feature>
<dbReference type="InterPro" id="IPR000253">
    <property type="entry name" value="FHA_dom"/>
</dbReference>
<feature type="compositionally biased region" description="Acidic residues" evidence="14">
    <location>
        <begin position="1221"/>
        <end position="1231"/>
    </location>
</feature>
<dbReference type="SMART" id="SM00292">
    <property type="entry name" value="BRCT"/>
    <property type="match status" value="2"/>
</dbReference>
<evidence type="ECO:0000256" key="14">
    <source>
        <dbReference type="SAM" id="MobiDB-lite"/>
    </source>
</evidence>
<reference evidence="17" key="1">
    <citation type="submission" date="2020-10" db="EMBL/GenBank/DDBJ databases">
        <title>Chromosome-scale genome assembly of the Allis shad, Alosa alosa.</title>
        <authorList>
            <person name="Margot Z."/>
            <person name="Christophe K."/>
            <person name="Cabau C."/>
            <person name="Louis A."/>
            <person name="Berthelot C."/>
            <person name="Parey E."/>
            <person name="Roest Crollius H."/>
            <person name="Montfort J."/>
            <person name="Robinson-Rechavi M."/>
            <person name="Bucao C."/>
            <person name="Bouchez O."/>
            <person name="Gislard M."/>
            <person name="Lluch J."/>
            <person name="Milhes M."/>
            <person name="Lampietro C."/>
            <person name="Lopez Roques C."/>
            <person name="Donnadieu C."/>
            <person name="Braasch I."/>
            <person name="Desvignes T."/>
            <person name="Postlethwait J."/>
            <person name="Bobe J."/>
            <person name="Guiguen Y."/>
        </authorList>
    </citation>
    <scope>NUCLEOTIDE SEQUENCE</scope>
    <source>
        <strain evidence="17">M-15738</strain>
        <tissue evidence="17">Blood</tissue>
    </source>
</reference>
<evidence type="ECO:0000313" key="18">
    <source>
        <dbReference type="Proteomes" id="UP000823561"/>
    </source>
</evidence>
<feature type="compositionally biased region" description="Polar residues" evidence="14">
    <location>
        <begin position="2015"/>
        <end position="2029"/>
    </location>
</feature>
<feature type="compositionally biased region" description="Acidic residues" evidence="14">
    <location>
        <begin position="1264"/>
        <end position="1275"/>
    </location>
</feature>
<feature type="region of interest" description="Disordered" evidence="14">
    <location>
        <begin position="145"/>
        <end position="165"/>
    </location>
</feature>
<dbReference type="PANTHER" id="PTHR23196:SF34">
    <property type="entry name" value="MEDIATOR OF DNA DAMAGE CHECKPOINT PROTEIN 1"/>
    <property type="match status" value="1"/>
</dbReference>
<feature type="domain" description="BRCT" evidence="16">
    <location>
        <begin position="2031"/>
        <end position="2109"/>
    </location>
</feature>
<keyword evidence="11" id="KW-0234">DNA repair</keyword>
<dbReference type="PROSITE" id="PS50006">
    <property type="entry name" value="FHA_DOMAIN"/>
    <property type="match status" value="1"/>
</dbReference>
<dbReference type="InterPro" id="IPR036420">
    <property type="entry name" value="BRCT_dom_sf"/>
</dbReference>
<keyword evidence="4" id="KW-0158">Chromosome</keyword>
<feature type="compositionally biased region" description="Basic residues" evidence="14">
    <location>
        <begin position="1018"/>
        <end position="1029"/>
    </location>
</feature>
<feature type="compositionally biased region" description="Polar residues" evidence="14">
    <location>
        <begin position="985"/>
        <end position="999"/>
    </location>
</feature>
<feature type="compositionally biased region" description="Basic residues" evidence="14">
    <location>
        <begin position="1181"/>
        <end position="1191"/>
    </location>
</feature>
<dbReference type="Pfam" id="PF16589">
    <property type="entry name" value="BRCT_2"/>
    <property type="match status" value="1"/>
</dbReference>
<dbReference type="Pfam" id="PF00498">
    <property type="entry name" value="FHA"/>
    <property type="match status" value="1"/>
</dbReference>
<dbReference type="InterPro" id="IPR001357">
    <property type="entry name" value="BRCT_dom"/>
</dbReference>
<feature type="compositionally biased region" description="Polar residues" evidence="14">
    <location>
        <begin position="1205"/>
        <end position="1215"/>
    </location>
</feature>
<feature type="compositionally biased region" description="Polar residues" evidence="14">
    <location>
        <begin position="271"/>
        <end position="310"/>
    </location>
</feature>
<dbReference type="Pfam" id="PF16770">
    <property type="entry name" value="RTT107_BRCT_5"/>
    <property type="match status" value="1"/>
</dbReference>
<feature type="compositionally biased region" description="Acidic residues" evidence="14">
    <location>
        <begin position="11"/>
        <end position="29"/>
    </location>
</feature>
<feature type="compositionally biased region" description="Acidic residues" evidence="14">
    <location>
        <begin position="1986"/>
        <end position="1998"/>
    </location>
</feature>
<dbReference type="GO" id="GO:0005634">
    <property type="term" value="C:nucleus"/>
    <property type="evidence" value="ECO:0007669"/>
    <property type="project" value="UniProtKB-SubCell"/>
</dbReference>
<evidence type="ECO:0000256" key="3">
    <source>
        <dbReference type="ARBA" id="ARBA00015014"/>
    </source>
</evidence>
<dbReference type="GO" id="GO:0005694">
    <property type="term" value="C:chromosome"/>
    <property type="evidence" value="ECO:0007669"/>
    <property type="project" value="UniProtKB-SubCell"/>
</dbReference>
<feature type="compositionally biased region" description="Basic and acidic residues" evidence="14">
    <location>
        <begin position="635"/>
        <end position="644"/>
    </location>
</feature>
<evidence type="ECO:0000256" key="5">
    <source>
        <dbReference type="ARBA" id="ARBA00022499"/>
    </source>
</evidence>
<dbReference type="InterPro" id="IPR051579">
    <property type="entry name" value="DDR_Transcriptional_Reg"/>
</dbReference>
<evidence type="ECO:0000256" key="10">
    <source>
        <dbReference type="ARBA" id="ARBA00022990"/>
    </source>
</evidence>
<accession>A0AAV6GE41</accession>
<feature type="compositionally biased region" description="Acidic residues" evidence="14">
    <location>
        <begin position="551"/>
        <end position="561"/>
    </location>
</feature>
<dbReference type="InterPro" id="IPR008984">
    <property type="entry name" value="SMAD_FHA_dom_sf"/>
</dbReference>
<feature type="compositionally biased region" description="Low complexity" evidence="14">
    <location>
        <begin position="970"/>
        <end position="984"/>
    </location>
</feature>
<evidence type="ECO:0000256" key="2">
    <source>
        <dbReference type="ARBA" id="ARBA00004286"/>
    </source>
</evidence>
<feature type="compositionally biased region" description="Basic and acidic residues" evidence="14">
    <location>
        <begin position="946"/>
        <end position="956"/>
    </location>
</feature>
<feature type="compositionally biased region" description="Polar residues" evidence="14">
    <location>
        <begin position="488"/>
        <end position="502"/>
    </location>
</feature>
<feature type="compositionally biased region" description="Basic residues" evidence="14">
    <location>
        <begin position="1769"/>
        <end position="1779"/>
    </location>
</feature>
<keyword evidence="6" id="KW-0597">Phosphoprotein</keyword>
<dbReference type="CDD" id="cd17744">
    <property type="entry name" value="BRCT_MDC1_rpt1"/>
    <property type="match status" value="1"/>
</dbReference>
<feature type="compositionally biased region" description="Acidic residues" evidence="14">
    <location>
        <begin position="329"/>
        <end position="343"/>
    </location>
</feature>
<keyword evidence="13" id="KW-0131">Cell cycle</keyword>
<feature type="region of interest" description="Disordered" evidence="14">
    <location>
        <begin position="1"/>
        <end position="29"/>
    </location>
</feature>
<keyword evidence="5" id="KW-1017">Isopeptide bond</keyword>
<evidence type="ECO:0000259" key="15">
    <source>
        <dbReference type="PROSITE" id="PS50006"/>
    </source>
</evidence>
<dbReference type="SUPFAM" id="SSF52113">
    <property type="entry name" value="BRCT domain"/>
    <property type="match status" value="2"/>
</dbReference>
<organism evidence="17 18">
    <name type="scientific">Alosa alosa</name>
    <name type="common">allis shad</name>
    <dbReference type="NCBI Taxonomy" id="278164"/>
    <lineage>
        <taxon>Eukaryota</taxon>
        <taxon>Metazoa</taxon>
        <taxon>Chordata</taxon>
        <taxon>Craniata</taxon>
        <taxon>Vertebrata</taxon>
        <taxon>Euteleostomi</taxon>
        <taxon>Actinopterygii</taxon>
        <taxon>Neopterygii</taxon>
        <taxon>Teleostei</taxon>
        <taxon>Clupei</taxon>
        <taxon>Clupeiformes</taxon>
        <taxon>Clupeoidei</taxon>
        <taxon>Clupeidae</taxon>
        <taxon>Alosa</taxon>
    </lineage>
</organism>
<feature type="domain" description="FHA" evidence="15">
    <location>
        <begin position="55"/>
        <end position="116"/>
    </location>
</feature>
<gene>
    <name evidence="17" type="ORF">AALO_G00183940</name>
</gene>
<feature type="compositionally biased region" description="Acidic residues" evidence="14">
    <location>
        <begin position="921"/>
        <end position="931"/>
    </location>
</feature>
<feature type="compositionally biased region" description="Acidic residues" evidence="14">
    <location>
        <begin position="1109"/>
        <end position="1119"/>
    </location>
</feature>
<feature type="compositionally biased region" description="Basic residues" evidence="14">
    <location>
        <begin position="1124"/>
        <end position="1133"/>
    </location>
</feature>
<feature type="compositionally biased region" description="Basic and acidic residues" evidence="14">
    <location>
        <begin position="1328"/>
        <end position="1640"/>
    </location>
</feature>
<keyword evidence="7" id="KW-0677">Repeat</keyword>
<feature type="compositionally biased region" description="Acidic residues" evidence="14">
    <location>
        <begin position="1912"/>
        <end position="1921"/>
    </location>
</feature>
<feature type="compositionally biased region" description="Low complexity" evidence="14">
    <location>
        <begin position="1735"/>
        <end position="1755"/>
    </location>
</feature>
<evidence type="ECO:0000256" key="11">
    <source>
        <dbReference type="ARBA" id="ARBA00023204"/>
    </source>
</evidence>
<dbReference type="Gene3D" id="2.60.200.20">
    <property type="match status" value="1"/>
</dbReference>
<evidence type="ECO:0000256" key="9">
    <source>
        <dbReference type="ARBA" id="ARBA00022843"/>
    </source>
</evidence>
<evidence type="ECO:0000256" key="8">
    <source>
        <dbReference type="ARBA" id="ARBA00022763"/>
    </source>
</evidence>